<dbReference type="Gene3D" id="1.10.10.10">
    <property type="entry name" value="Winged helix-like DNA-binding domain superfamily/Winged helix DNA-binding domain"/>
    <property type="match status" value="1"/>
</dbReference>
<dbReference type="AlphaFoldDB" id="A0AAU7U5J7"/>
<dbReference type="InterPro" id="IPR036390">
    <property type="entry name" value="WH_DNA-bd_sf"/>
</dbReference>
<dbReference type="EMBL" id="CP158297">
    <property type="protein sequence ID" value="XBV83739.1"/>
    <property type="molecule type" value="Genomic_DNA"/>
</dbReference>
<name>A0AAU7U5J7_9DEIO</name>
<dbReference type="KEGG" id="dsc:ABOD76_01420"/>
<evidence type="ECO:0000313" key="1">
    <source>
        <dbReference type="EMBL" id="XBV83739.1"/>
    </source>
</evidence>
<geneLocation type="plasmid" evidence="1">
    <name>pDson01</name>
</geneLocation>
<proteinExistence type="predicted"/>
<dbReference type="RefSeq" id="WP_350241448.1">
    <property type="nucleotide sequence ID" value="NZ_CP158297.1"/>
</dbReference>
<protein>
    <submittedName>
        <fullName evidence="1">Helix-turn-helix domain-containing protein</fullName>
    </submittedName>
</protein>
<dbReference type="SUPFAM" id="SSF46785">
    <property type="entry name" value="Winged helix' DNA-binding domain"/>
    <property type="match status" value="1"/>
</dbReference>
<dbReference type="InterPro" id="IPR036388">
    <property type="entry name" value="WH-like_DNA-bd_sf"/>
</dbReference>
<sequence>MPSDAFLVRDPAAAKFLSDPARRRYLEPFLGMERSVPEVARGLHEHPNSVLYRVRQLQAVGLLHFVREVPRRGRPEKRYRAVADRFYLPFDATTHADVTHALTVDGTFVNTVLQRDIERWLHTHVGPGEWMLEFSGEGGRAHMRRVRTDGQPIGTLSAPDADFLDVFALGFPMSPADAALFREDLRALLTRYLRPASDSATSYSLRMLLVPHETP</sequence>
<keyword evidence="1" id="KW-0614">Plasmid</keyword>
<gene>
    <name evidence="1" type="ORF">ABOD76_01420</name>
</gene>
<accession>A0AAU7U5J7</accession>
<reference evidence="1" key="1">
    <citation type="submission" date="2024-06" db="EMBL/GenBank/DDBJ databases">
        <title>Draft Genome Sequence of Deinococcus sonorensis Type Strain KR-87, a Biofilm Producing Representative of the Genus Deinococcus.</title>
        <authorList>
            <person name="Boren L.S."/>
            <person name="Grosso R.A."/>
            <person name="Hugenberg-Cox A.N."/>
            <person name="Hill J.T.E."/>
            <person name="Albert C.M."/>
            <person name="Tuohy J.M."/>
        </authorList>
    </citation>
    <scope>NUCLEOTIDE SEQUENCE</scope>
    <source>
        <strain evidence="1">KR-87</strain>
        <plasmid evidence="1">pDson01</plasmid>
    </source>
</reference>
<organism evidence="1">
    <name type="scientific">Deinococcus sonorensis KR-87</name>
    <dbReference type="NCBI Taxonomy" id="694439"/>
    <lineage>
        <taxon>Bacteria</taxon>
        <taxon>Thermotogati</taxon>
        <taxon>Deinococcota</taxon>
        <taxon>Deinococci</taxon>
        <taxon>Deinococcales</taxon>
        <taxon>Deinococcaceae</taxon>
        <taxon>Deinococcus</taxon>
    </lineage>
</organism>